<proteinExistence type="predicted"/>
<dbReference type="PANTHER" id="PTHR46060:SF1">
    <property type="entry name" value="MARINER MOS1 TRANSPOSASE-LIKE PROTEIN"/>
    <property type="match status" value="1"/>
</dbReference>
<name>A0A4Y2CFT0_ARAVE</name>
<dbReference type="InterPro" id="IPR036397">
    <property type="entry name" value="RNaseH_sf"/>
</dbReference>
<dbReference type="OrthoDB" id="616263at2759"/>
<evidence type="ECO:0008006" key="3">
    <source>
        <dbReference type="Google" id="ProtNLM"/>
    </source>
</evidence>
<dbReference type="PANTHER" id="PTHR46060">
    <property type="entry name" value="MARINER MOS1 TRANSPOSASE-LIKE PROTEIN"/>
    <property type="match status" value="1"/>
</dbReference>
<evidence type="ECO:0000313" key="2">
    <source>
        <dbReference type="Proteomes" id="UP000499080"/>
    </source>
</evidence>
<dbReference type="AlphaFoldDB" id="A0A4Y2CFT0"/>
<accession>A0A4Y2CFT0</accession>
<keyword evidence="2" id="KW-1185">Reference proteome</keyword>
<gene>
    <name evidence="1" type="ORF">AVEN_142558_1</name>
</gene>
<dbReference type="Proteomes" id="UP000499080">
    <property type="component" value="Unassembled WGS sequence"/>
</dbReference>
<dbReference type="Gene3D" id="3.30.420.10">
    <property type="entry name" value="Ribonuclease H-like superfamily/Ribonuclease H"/>
    <property type="match status" value="1"/>
</dbReference>
<organism evidence="1 2">
    <name type="scientific">Araneus ventricosus</name>
    <name type="common">Orbweaver spider</name>
    <name type="synonym">Epeira ventricosa</name>
    <dbReference type="NCBI Taxonomy" id="182803"/>
    <lineage>
        <taxon>Eukaryota</taxon>
        <taxon>Metazoa</taxon>
        <taxon>Ecdysozoa</taxon>
        <taxon>Arthropoda</taxon>
        <taxon>Chelicerata</taxon>
        <taxon>Arachnida</taxon>
        <taxon>Araneae</taxon>
        <taxon>Araneomorphae</taxon>
        <taxon>Entelegynae</taxon>
        <taxon>Araneoidea</taxon>
        <taxon>Araneidae</taxon>
        <taxon>Araneus</taxon>
    </lineage>
</organism>
<protein>
    <recommendedName>
        <fullName evidence="3">Tc1-like transposase DDE domain-containing protein</fullName>
    </recommendedName>
</protein>
<dbReference type="InterPro" id="IPR052709">
    <property type="entry name" value="Transposase-MT_Hybrid"/>
</dbReference>
<dbReference type="EMBL" id="BGPR01000189">
    <property type="protein sequence ID" value="GBM03271.1"/>
    <property type="molecule type" value="Genomic_DNA"/>
</dbReference>
<dbReference type="GO" id="GO:0003676">
    <property type="term" value="F:nucleic acid binding"/>
    <property type="evidence" value="ECO:0007669"/>
    <property type="project" value="InterPro"/>
</dbReference>
<evidence type="ECO:0000313" key="1">
    <source>
        <dbReference type="EMBL" id="GBM03271.1"/>
    </source>
</evidence>
<sequence length="100" mass="11366">MLSDGVILLRDNAHTARKTQELVRKFKWEVWSNSPYSPDLAANMGSKHLFGRRFSSSSDVKIAAKNWLNGRGRDFYQAGVNKLVLRSDKCLNGFGDYVEK</sequence>
<comment type="caution">
    <text evidence="1">The sequence shown here is derived from an EMBL/GenBank/DDBJ whole genome shotgun (WGS) entry which is preliminary data.</text>
</comment>
<reference evidence="1 2" key="1">
    <citation type="journal article" date="2019" name="Sci. Rep.">
        <title>Orb-weaving spider Araneus ventricosus genome elucidates the spidroin gene catalogue.</title>
        <authorList>
            <person name="Kono N."/>
            <person name="Nakamura H."/>
            <person name="Ohtoshi R."/>
            <person name="Moran D.A.P."/>
            <person name="Shinohara A."/>
            <person name="Yoshida Y."/>
            <person name="Fujiwara M."/>
            <person name="Mori M."/>
            <person name="Tomita M."/>
            <person name="Arakawa K."/>
        </authorList>
    </citation>
    <scope>NUCLEOTIDE SEQUENCE [LARGE SCALE GENOMIC DNA]</scope>
</reference>